<dbReference type="AlphaFoldDB" id="A0A2P5C3D7"/>
<feature type="transmembrane region" description="Helical" evidence="1">
    <location>
        <begin position="12"/>
        <end position="30"/>
    </location>
</feature>
<keyword evidence="3" id="KW-1185">Reference proteome</keyword>
<evidence type="ECO:0008006" key="4">
    <source>
        <dbReference type="Google" id="ProtNLM"/>
    </source>
</evidence>
<evidence type="ECO:0000256" key="1">
    <source>
        <dbReference type="SAM" id="Phobius"/>
    </source>
</evidence>
<reference evidence="3" key="1">
    <citation type="submission" date="2016-06" db="EMBL/GenBank/DDBJ databases">
        <title>Parallel loss of symbiosis genes in relatives of nitrogen-fixing non-legume Parasponia.</title>
        <authorList>
            <person name="Van Velzen R."/>
            <person name="Holmer R."/>
            <person name="Bu F."/>
            <person name="Rutten L."/>
            <person name="Van Zeijl A."/>
            <person name="Liu W."/>
            <person name="Santuari L."/>
            <person name="Cao Q."/>
            <person name="Sharma T."/>
            <person name="Shen D."/>
            <person name="Roswanjaya Y."/>
            <person name="Wardhani T."/>
            <person name="Kalhor M.S."/>
            <person name="Jansen J."/>
            <person name="Van den Hoogen J."/>
            <person name="Gungor B."/>
            <person name="Hartog M."/>
            <person name="Hontelez J."/>
            <person name="Verver J."/>
            <person name="Yang W.-C."/>
            <person name="Schijlen E."/>
            <person name="Repin R."/>
            <person name="Schilthuizen M."/>
            <person name="Schranz E."/>
            <person name="Heidstra R."/>
            <person name="Miyata K."/>
            <person name="Fedorova E."/>
            <person name="Kohlen W."/>
            <person name="Bisseling T."/>
            <person name="Smit S."/>
            <person name="Geurts R."/>
        </authorList>
    </citation>
    <scope>NUCLEOTIDE SEQUENCE [LARGE SCALE GENOMIC DNA]</scope>
    <source>
        <strain evidence="3">cv. WU1-14</strain>
    </source>
</reference>
<name>A0A2P5C3D7_PARAD</name>
<gene>
    <name evidence="2" type="ORF">PanWU01x14_187520</name>
</gene>
<dbReference type="Proteomes" id="UP000237105">
    <property type="component" value="Unassembled WGS sequence"/>
</dbReference>
<keyword evidence="1" id="KW-0812">Transmembrane</keyword>
<organism evidence="2 3">
    <name type="scientific">Parasponia andersonii</name>
    <name type="common">Sponia andersonii</name>
    <dbReference type="NCBI Taxonomy" id="3476"/>
    <lineage>
        <taxon>Eukaryota</taxon>
        <taxon>Viridiplantae</taxon>
        <taxon>Streptophyta</taxon>
        <taxon>Embryophyta</taxon>
        <taxon>Tracheophyta</taxon>
        <taxon>Spermatophyta</taxon>
        <taxon>Magnoliopsida</taxon>
        <taxon>eudicotyledons</taxon>
        <taxon>Gunneridae</taxon>
        <taxon>Pentapetalae</taxon>
        <taxon>rosids</taxon>
        <taxon>fabids</taxon>
        <taxon>Rosales</taxon>
        <taxon>Cannabaceae</taxon>
        <taxon>Parasponia</taxon>
    </lineage>
</organism>
<keyword evidence="1" id="KW-0472">Membrane</keyword>
<proteinExistence type="predicted"/>
<keyword evidence="1" id="KW-1133">Transmembrane helix</keyword>
<evidence type="ECO:0000313" key="2">
    <source>
        <dbReference type="EMBL" id="PON55572.1"/>
    </source>
</evidence>
<protein>
    <recommendedName>
        <fullName evidence="4">Transmembrane protein</fullName>
    </recommendedName>
</protein>
<comment type="caution">
    <text evidence="2">The sequence shown here is derived from an EMBL/GenBank/DDBJ whole genome shotgun (WGS) entry which is preliminary data.</text>
</comment>
<accession>A0A2P5C3D7</accession>
<evidence type="ECO:0000313" key="3">
    <source>
        <dbReference type="Proteomes" id="UP000237105"/>
    </source>
</evidence>
<dbReference type="EMBL" id="JXTB01000182">
    <property type="protein sequence ID" value="PON55572.1"/>
    <property type="molecule type" value="Genomic_DNA"/>
</dbReference>
<sequence length="63" mass="7058">MSPKSSFSGLRYLLLIILLTSVFALHQYLVPTDADDLKMRKLLAVLPSPPPAPVRNPTDHQHH</sequence>